<dbReference type="InterPro" id="IPR004535">
    <property type="entry name" value="Transl_elong_SelB"/>
</dbReference>
<protein>
    <recommendedName>
        <fullName evidence="2">Selenocysteine-specific elongation factor</fullName>
    </recommendedName>
    <alternativeName>
        <fullName evidence="8">SelB translation factor</fullName>
    </alternativeName>
</protein>
<reference evidence="10 11" key="1">
    <citation type="submission" date="2020-04" db="EMBL/GenBank/DDBJ databases">
        <authorList>
            <consortium name="Genoscope - CEA"/>
            <person name="William W."/>
        </authorList>
    </citation>
    <scope>NUCLEOTIDE SEQUENCE [LARGE SCALE GENOMIC DNA]</scope>
    <source>
        <strain evidence="10 11">SG7</strain>
    </source>
</reference>
<evidence type="ECO:0000256" key="1">
    <source>
        <dbReference type="ARBA" id="ARBA00004496"/>
    </source>
</evidence>
<dbReference type="SUPFAM" id="SSF52540">
    <property type="entry name" value="P-loop containing nucleoside triphosphate hydrolases"/>
    <property type="match status" value="1"/>
</dbReference>
<dbReference type="CDD" id="cd04094">
    <property type="entry name" value="eSelB_III"/>
    <property type="match status" value="1"/>
</dbReference>
<proteinExistence type="predicted"/>
<evidence type="ECO:0000256" key="6">
    <source>
        <dbReference type="ARBA" id="ARBA00023134"/>
    </source>
</evidence>
<accession>A0A8D6PSC7</accession>
<dbReference type="PANTHER" id="PTHR43721:SF11">
    <property type="entry name" value="SELENOCYSTEINE-SPECIFIC ELONGATION FACTOR"/>
    <property type="match status" value="1"/>
</dbReference>
<dbReference type="SUPFAM" id="SSF50447">
    <property type="entry name" value="Translation proteins"/>
    <property type="match status" value="2"/>
</dbReference>
<dbReference type="InterPro" id="IPR027417">
    <property type="entry name" value="P-loop_NTPase"/>
</dbReference>
<dbReference type="Gene3D" id="3.40.50.300">
    <property type="entry name" value="P-loop containing nucleotide triphosphate hydrolases"/>
    <property type="match status" value="1"/>
</dbReference>
<evidence type="ECO:0000313" key="10">
    <source>
        <dbReference type="EMBL" id="CAB3287828.1"/>
    </source>
</evidence>
<evidence type="ECO:0000259" key="9">
    <source>
        <dbReference type="PROSITE" id="PS51722"/>
    </source>
</evidence>
<feature type="domain" description="Tr-type G" evidence="9">
    <location>
        <begin position="6"/>
        <end position="181"/>
    </location>
</feature>
<comment type="function">
    <text evidence="7">Translation factor necessary for the incorporation of selenocysteine into proteins. It probably replaces EF-Tu for the insertion of selenocysteine directed by the UGA codon. SelB binds GTP and GDP.</text>
</comment>
<dbReference type="Gene3D" id="2.40.10.190">
    <property type="entry name" value="translation elongation factor selb, chain A, domain 4"/>
    <property type="match status" value="1"/>
</dbReference>
<evidence type="ECO:0000256" key="8">
    <source>
        <dbReference type="ARBA" id="ARBA00031615"/>
    </source>
</evidence>
<evidence type="ECO:0000256" key="4">
    <source>
        <dbReference type="ARBA" id="ARBA00022741"/>
    </source>
</evidence>
<keyword evidence="3" id="KW-0963">Cytoplasm</keyword>
<dbReference type="Proteomes" id="UP000679213">
    <property type="component" value="Chromosome I"/>
</dbReference>
<dbReference type="InterPro" id="IPR050055">
    <property type="entry name" value="EF-Tu_GTPase"/>
</dbReference>
<dbReference type="CDD" id="cd03696">
    <property type="entry name" value="SelB_II"/>
    <property type="match status" value="1"/>
</dbReference>
<dbReference type="GO" id="GO:0001514">
    <property type="term" value="P:selenocysteine incorporation"/>
    <property type="evidence" value="ECO:0007669"/>
    <property type="project" value="InterPro"/>
</dbReference>
<keyword evidence="6" id="KW-0342">GTP-binding</keyword>
<dbReference type="PRINTS" id="PR00315">
    <property type="entry name" value="ELONGATNFCT"/>
</dbReference>
<dbReference type="Pfam" id="PF21440">
    <property type="entry name" value="aSelB_III"/>
    <property type="match status" value="1"/>
</dbReference>
<dbReference type="InterPro" id="IPR000795">
    <property type="entry name" value="T_Tr_GTP-bd_dom"/>
</dbReference>
<dbReference type="GO" id="GO:0005525">
    <property type="term" value="F:GTP binding"/>
    <property type="evidence" value="ECO:0007669"/>
    <property type="project" value="UniProtKB-KW"/>
</dbReference>
<dbReference type="InterPro" id="IPR004161">
    <property type="entry name" value="EFTu-like_2"/>
</dbReference>
<evidence type="ECO:0000256" key="2">
    <source>
        <dbReference type="ARBA" id="ARBA00015953"/>
    </source>
</evidence>
<evidence type="ECO:0000256" key="5">
    <source>
        <dbReference type="ARBA" id="ARBA00022917"/>
    </source>
</evidence>
<dbReference type="SUPFAM" id="SSF50465">
    <property type="entry name" value="EF-Tu/eEF-1alpha/eIF2-gamma C-terminal domain"/>
    <property type="match status" value="1"/>
</dbReference>
<gene>
    <name evidence="10" type="primary">selB</name>
    <name evidence="10" type="ORF">MLAUSG7_0411</name>
</gene>
<dbReference type="Gene3D" id="2.40.30.10">
    <property type="entry name" value="Translation factors"/>
    <property type="match status" value="2"/>
</dbReference>
<dbReference type="PROSITE" id="PS51722">
    <property type="entry name" value="G_TR_2"/>
    <property type="match status" value="1"/>
</dbReference>
<dbReference type="AlphaFoldDB" id="A0A8D6PSC7"/>
<dbReference type="EMBL" id="LR792632">
    <property type="protein sequence ID" value="CAB3287828.1"/>
    <property type="molecule type" value="Genomic_DNA"/>
</dbReference>
<keyword evidence="4" id="KW-0547">Nucleotide-binding</keyword>
<dbReference type="PANTHER" id="PTHR43721">
    <property type="entry name" value="ELONGATION FACTOR TU-RELATED"/>
    <property type="match status" value="1"/>
</dbReference>
<keyword evidence="11" id="KW-1185">Reference proteome</keyword>
<comment type="subcellular location">
    <subcellularLocation>
        <location evidence="1">Cytoplasm</location>
    </subcellularLocation>
</comment>
<name>A0A8D6PSC7_9EURY</name>
<dbReference type="GO" id="GO:0003723">
    <property type="term" value="F:RNA binding"/>
    <property type="evidence" value="ECO:0007669"/>
    <property type="project" value="InterPro"/>
</dbReference>
<dbReference type="NCBIfam" id="TIGR00231">
    <property type="entry name" value="small_GTP"/>
    <property type="match status" value="1"/>
</dbReference>
<evidence type="ECO:0000313" key="11">
    <source>
        <dbReference type="Proteomes" id="UP000679213"/>
    </source>
</evidence>
<dbReference type="InterPro" id="IPR009000">
    <property type="entry name" value="Transl_B-barrel_sf"/>
</dbReference>
<dbReference type="GO" id="GO:0003924">
    <property type="term" value="F:GTPase activity"/>
    <property type="evidence" value="ECO:0007669"/>
    <property type="project" value="InterPro"/>
</dbReference>
<evidence type="ECO:0000256" key="7">
    <source>
        <dbReference type="ARBA" id="ARBA00025526"/>
    </source>
</evidence>
<dbReference type="Pfam" id="PF00009">
    <property type="entry name" value="GTP_EFTU"/>
    <property type="match status" value="1"/>
</dbReference>
<evidence type="ECO:0000256" key="3">
    <source>
        <dbReference type="ARBA" id="ARBA00022490"/>
    </source>
</evidence>
<dbReference type="NCBIfam" id="TIGR00475">
    <property type="entry name" value="selB"/>
    <property type="match status" value="1"/>
</dbReference>
<dbReference type="GeneID" id="65883222"/>
<dbReference type="Pfam" id="PF03144">
    <property type="entry name" value="GTP_EFTU_D2"/>
    <property type="match status" value="1"/>
</dbReference>
<dbReference type="InterPro" id="IPR009001">
    <property type="entry name" value="Transl_elong_EF1A/Init_IF2_C"/>
</dbReference>
<keyword evidence="10" id="KW-0251">Elongation factor</keyword>
<dbReference type="InterPro" id="IPR005225">
    <property type="entry name" value="Small_GTP-bd"/>
</dbReference>
<dbReference type="GO" id="GO:0005737">
    <property type="term" value="C:cytoplasm"/>
    <property type="evidence" value="ECO:0007669"/>
    <property type="project" value="UniProtKB-SubCell"/>
</dbReference>
<dbReference type="RefSeq" id="WP_250543615.1">
    <property type="nucleotide sequence ID" value="NZ_LR792632.1"/>
</dbReference>
<dbReference type="InterPro" id="IPR048956">
    <property type="entry name" value="SelB_III_arc"/>
</dbReference>
<dbReference type="InterPro" id="IPR038661">
    <property type="entry name" value="Ribosomal_eL33_sf"/>
</dbReference>
<keyword evidence="5" id="KW-0648">Protein biosynthesis</keyword>
<sequence>MENKKMINVNVGLFGHIDHGKTELARQLTEIISTSALDKPKESQKRGITIDLGFSSFILDNYRITLVDAPGHSELIRTAVGAGNIIDVALLVVDAKEGPKTQTGEHLLVLDLLNIPTIVVINKIDIASEEEIKRTETFMRQILNSTTNLKDSKIVKISAKTGKNIDILKKELKNLLDSINIKRDIDSYLKMPIDHAFKIKGVGTVVAGTIHKGKVKVGDTLRVLPINHEVKVKSIQCFKEDVDEAYAGDRVGISLMNIEPESLFRGCILTDENTKLKVIDKFVAKVKILNLFKYNLTPKMKVHINVGLLTVPATIIPYKIEKINDKEEPIVLNEIVGGDSCYCIFKLDKKIVVEEGDKVLIMRLDLPPNTLRICGFGEVVSFEDVEVKKLVVKEGKIVKKKDKIYIEGLAKSKASGEKLIGEKVYVPDKKIWGVIKGTFGTKGYLIAEFDGNVEGGESVILKRVRKWG</sequence>
<organism evidence="10 11">
    <name type="scientific">Methanocaldococcus lauensis</name>
    <dbReference type="NCBI Taxonomy" id="2546128"/>
    <lineage>
        <taxon>Archaea</taxon>
        <taxon>Methanobacteriati</taxon>
        <taxon>Methanobacteriota</taxon>
        <taxon>Methanomada group</taxon>
        <taxon>Methanococci</taxon>
        <taxon>Methanococcales</taxon>
        <taxon>Methanocaldococcaceae</taxon>
        <taxon>Methanocaldococcus</taxon>
    </lineage>
</organism>
<dbReference type="GO" id="GO:0003746">
    <property type="term" value="F:translation elongation factor activity"/>
    <property type="evidence" value="ECO:0007669"/>
    <property type="project" value="UniProtKB-KW"/>
</dbReference>
<dbReference type="KEGG" id="mesg:MLAUSG7_0411"/>